<dbReference type="GO" id="GO:0005509">
    <property type="term" value="F:calcium ion binding"/>
    <property type="evidence" value="ECO:0007669"/>
    <property type="project" value="InterPro"/>
</dbReference>
<dbReference type="Gene3D" id="1.10.238.10">
    <property type="entry name" value="EF-hand"/>
    <property type="match status" value="1"/>
</dbReference>
<dbReference type="CDD" id="cd00051">
    <property type="entry name" value="EFh"/>
    <property type="match status" value="1"/>
</dbReference>
<feature type="domain" description="EF-hand" evidence="2">
    <location>
        <begin position="53"/>
        <end position="88"/>
    </location>
</feature>
<feature type="domain" description="EF-hand" evidence="2">
    <location>
        <begin position="89"/>
        <end position="124"/>
    </location>
</feature>
<proteinExistence type="predicted"/>
<dbReference type="PROSITE" id="PS00018">
    <property type="entry name" value="EF_HAND_1"/>
    <property type="match status" value="2"/>
</dbReference>
<dbReference type="SMART" id="SM00054">
    <property type="entry name" value="EFh"/>
    <property type="match status" value="2"/>
</dbReference>
<dbReference type="EMBL" id="JXXN02000113">
    <property type="protein sequence ID" value="THD28599.1"/>
    <property type="molecule type" value="Genomic_DNA"/>
</dbReference>
<sequence length="128" mass="14816">MHVHPLRKAVLFLSPKRTNSSVYIHLVNSDVKKRQWRSTLRQGHTSAPGLLPLRNEEIATIFHAMDNDRNGKVDLKELHKFLKEHGQHRKRKLLKQYIKDIDLDGDGKITLWELTVALRTANCPFTSS</sequence>
<evidence type="ECO:0000259" key="2">
    <source>
        <dbReference type="PROSITE" id="PS50222"/>
    </source>
</evidence>
<organism evidence="3 4">
    <name type="scientific">Fasciola hepatica</name>
    <name type="common">Liver fluke</name>
    <dbReference type="NCBI Taxonomy" id="6192"/>
    <lineage>
        <taxon>Eukaryota</taxon>
        <taxon>Metazoa</taxon>
        <taxon>Spiralia</taxon>
        <taxon>Lophotrochozoa</taxon>
        <taxon>Platyhelminthes</taxon>
        <taxon>Trematoda</taxon>
        <taxon>Digenea</taxon>
        <taxon>Plagiorchiida</taxon>
        <taxon>Echinostomata</taxon>
        <taxon>Echinostomatoidea</taxon>
        <taxon>Fasciolidae</taxon>
        <taxon>Fasciola</taxon>
    </lineage>
</organism>
<dbReference type="Proteomes" id="UP000230066">
    <property type="component" value="Unassembled WGS sequence"/>
</dbReference>
<dbReference type="PROSITE" id="PS50222">
    <property type="entry name" value="EF_HAND_2"/>
    <property type="match status" value="2"/>
</dbReference>
<dbReference type="InterPro" id="IPR018247">
    <property type="entry name" value="EF_Hand_1_Ca_BS"/>
</dbReference>
<dbReference type="InterPro" id="IPR011992">
    <property type="entry name" value="EF-hand-dom_pair"/>
</dbReference>
<keyword evidence="1" id="KW-0106">Calcium</keyword>
<name>A0A4E0RID7_FASHE</name>
<gene>
    <name evidence="3" type="ORF">D915_000536</name>
</gene>
<comment type="caution">
    <text evidence="3">The sequence shown here is derived from an EMBL/GenBank/DDBJ whole genome shotgun (WGS) entry which is preliminary data.</text>
</comment>
<reference evidence="3" key="1">
    <citation type="submission" date="2019-03" db="EMBL/GenBank/DDBJ databases">
        <title>Improved annotation for the trematode Fasciola hepatica.</title>
        <authorList>
            <person name="Choi Y.-J."/>
            <person name="Martin J."/>
            <person name="Mitreva M."/>
        </authorList>
    </citation>
    <scope>NUCLEOTIDE SEQUENCE [LARGE SCALE GENOMIC DNA]</scope>
</reference>
<evidence type="ECO:0000256" key="1">
    <source>
        <dbReference type="ARBA" id="ARBA00022837"/>
    </source>
</evidence>
<dbReference type="Pfam" id="PF13499">
    <property type="entry name" value="EF-hand_7"/>
    <property type="match status" value="1"/>
</dbReference>
<dbReference type="InterPro" id="IPR002048">
    <property type="entry name" value="EF_hand_dom"/>
</dbReference>
<dbReference type="SUPFAM" id="SSF47473">
    <property type="entry name" value="EF-hand"/>
    <property type="match status" value="1"/>
</dbReference>
<protein>
    <recommendedName>
        <fullName evidence="2">EF-hand domain-containing protein</fullName>
    </recommendedName>
</protein>
<accession>A0A4E0RID7</accession>
<keyword evidence="4" id="KW-1185">Reference proteome</keyword>
<evidence type="ECO:0000313" key="3">
    <source>
        <dbReference type="EMBL" id="THD28599.1"/>
    </source>
</evidence>
<dbReference type="AlphaFoldDB" id="A0A4E0RID7"/>
<evidence type="ECO:0000313" key="4">
    <source>
        <dbReference type="Proteomes" id="UP000230066"/>
    </source>
</evidence>